<keyword evidence="2" id="KW-1185">Reference proteome</keyword>
<evidence type="ECO:0000313" key="2">
    <source>
        <dbReference type="Proteomes" id="UP001592528"/>
    </source>
</evidence>
<reference evidence="1 2" key="1">
    <citation type="submission" date="2024-09" db="EMBL/GenBank/DDBJ databases">
        <authorList>
            <person name="Lee S.D."/>
        </authorList>
    </citation>
    <scope>NUCLEOTIDE SEQUENCE [LARGE SCALE GENOMIC DNA]</scope>
    <source>
        <strain evidence="1 2">N1-5</strain>
    </source>
</reference>
<evidence type="ECO:0000313" key="1">
    <source>
        <dbReference type="EMBL" id="MFC1406424.1"/>
    </source>
</evidence>
<accession>A0ABV6UY78</accession>
<dbReference type="Proteomes" id="UP001592528">
    <property type="component" value="Unassembled WGS sequence"/>
</dbReference>
<protein>
    <submittedName>
        <fullName evidence="1">Uncharacterized protein</fullName>
    </submittedName>
</protein>
<dbReference type="RefSeq" id="WP_030260921.1">
    <property type="nucleotide sequence ID" value="NZ_JBHEZZ010000029.1"/>
</dbReference>
<comment type="caution">
    <text evidence="1">The sequence shown here is derived from an EMBL/GenBank/DDBJ whole genome shotgun (WGS) entry which is preliminary data.</text>
</comment>
<name>A0ABV6UY78_9ACTN</name>
<organism evidence="1 2">
    <name type="scientific">Streptacidiphilus cavernicola</name>
    <dbReference type="NCBI Taxonomy" id="3342716"/>
    <lineage>
        <taxon>Bacteria</taxon>
        <taxon>Bacillati</taxon>
        <taxon>Actinomycetota</taxon>
        <taxon>Actinomycetes</taxon>
        <taxon>Kitasatosporales</taxon>
        <taxon>Streptomycetaceae</taxon>
        <taxon>Streptacidiphilus</taxon>
    </lineage>
</organism>
<proteinExistence type="predicted"/>
<sequence length="76" mass="8392">MTAAVSRFRAYCPECRSTVELGPDAFRLSLGRTSERTYYSFTCPSCEAPVRKRAGERIVEALTGAGVPALRLHVVR</sequence>
<dbReference type="EMBL" id="JBHEZZ010000029">
    <property type="protein sequence ID" value="MFC1406424.1"/>
    <property type="molecule type" value="Genomic_DNA"/>
</dbReference>
<gene>
    <name evidence="1" type="ORF">ACEZDJ_34520</name>
</gene>